<dbReference type="RefSeq" id="WP_173195762.1">
    <property type="nucleotide sequence ID" value="NZ_JABFCX010000002.1"/>
</dbReference>
<dbReference type="PANTHER" id="PTHR41795">
    <property type="entry name" value="EXOPOLYSACCHARIDE SYNTHESIS PROTEIN"/>
    <property type="match status" value="1"/>
</dbReference>
<proteinExistence type="predicted"/>
<feature type="transmembrane region" description="Helical" evidence="1">
    <location>
        <begin position="136"/>
        <end position="159"/>
    </location>
</feature>
<keyword evidence="1" id="KW-0812">Transmembrane</keyword>
<protein>
    <submittedName>
        <fullName evidence="2">Exopolysaccharide biosynthesis protein</fullName>
    </submittedName>
</protein>
<evidence type="ECO:0000256" key="1">
    <source>
        <dbReference type="SAM" id="Phobius"/>
    </source>
</evidence>
<reference evidence="2 3" key="1">
    <citation type="submission" date="2020-05" db="EMBL/GenBank/DDBJ databases">
        <title>Parvularcula mediterraneae sp. nov., isolated from polypropylene straw from shallow seawater of the seashore of Laganas in Zakynthos island, Greece.</title>
        <authorList>
            <person name="Szabo I."/>
            <person name="Al-Omari J."/>
            <person name="Rado J."/>
            <person name="Szerdahelyi G.S."/>
        </authorList>
    </citation>
    <scope>NUCLEOTIDE SEQUENCE [LARGE SCALE GENOMIC DNA]</scope>
    <source>
        <strain evidence="2 3">ZS-1/3</strain>
    </source>
</reference>
<dbReference type="AlphaFoldDB" id="A0A7Y3RIP6"/>
<dbReference type="Pfam" id="PF06055">
    <property type="entry name" value="ExoD"/>
    <property type="match status" value="1"/>
</dbReference>
<accession>A0A7Y3RIP6</accession>
<name>A0A7Y3RIP6_9PROT</name>
<keyword evidence="3" id="KW-1185">Reference proteome</keyword>
<sequence length="215" mass="22761">MSSSDSAAPRVTVLLSNVLERFEPKEALPEGEEKKITLAELIDALDERAFGLGILILALPCAIPFLYGIPQIVALPMLALAAQLAAGREHPWLPKALGERQISVKGLKNVVDRARKTIGFVENLSAPRLTFLSDGVGARIIGALMLIPAASILVPLPMTNTPPGIGVAIASVGLLQRDGFLILLGLTASVCWVFLLIFVGAEGISALKDLIVSRL</sequence>
<dbReference type="PIRSF" id="PIRSF033239">
    <property type="entry name" value="ExoD"/>
    <property type="match status" value="1"/>
</dbReference>
<keyword evidence="1" id="KW-0472">Membrane</keyword>
<comment type="caution">
    <text evidence="2">The sequence shown here is derived from an EMBL/GenBank/DDBJ whole genome shotgun (WGS) entry which is preliminary data.</text>
</comment>
<feature type="transmembrane region" description="Helical" evidence="1">
    <location>
        <begin position="179"/>
        <end position="201"/>
    </location>
</feature>
<dbReference type="Proteomes" id="UP000536835">
    <property type="component" value="Unassembled WGS sequence"/>
</dbReference>
<organism evidence="2 3">
    <name type="scientific">Parvularcula mediterranea</name>
    <dbReference type="NCBI Taxonomy" id="2732508"/>
    <lineage>
        <taxon>Bacteria</taxon>
        <taxon>Pseudomonadati</taxon>
        <taxon>Pseudomonadota</taxon>
        <taxon>Alphaproteobacteria</taxon>
        <taxon>Parvularculales</taxon>
        <taxon>Parvularculaceae</taxon>
        <taxon>Parvularcula</taxon>
    </lineage>
</organism>
<gene>
    <name evidence="2" type="ORF">HK107_00545</name>
</gene>
<dbReference type="EMBL" id="JABFCX010000002">
    <property type="protein sequence ID" value="NNU14809.1"/>
    <property type="molecule type" value="Genomic_DNA"/>
</dbReference>
<dbReference type="InterPro" id="IPR010331">
    <property type="entry name" value="ExoD"/>
</dbReference>
<evidence type="ECO:0000313" key="3">
    <source>
        <dbReference type="Proteomes" id="UP000536835"/>
    </source>
</evidence>
<feature type="transmembrane region" description="Helical" evidence="1">
    <location>
        <begin position="49"/>
        <end position="69"/>
    </location>
</feature>
<keyword evidence="1" id="KW-1133">Transmembrane helix</keyword>
<dbReference type="PANTHER" id="PTHR41795:SF1">
    <property type="entry name" value="EXOPOLYSACCHARIDE SYNTHESIS PROTEIN"/>
    <property type="match status" value="1"/>
</dbReference>
<evidence type="ECO:0000313" key="2">
    <source>
        <dbReference type="EMBL" id="NNU14809.1"/>
    </source>
</evidence>